<proteinExistence type="predicted"/>
<keyword evidence="2" id="KW-1185">Reference proteome</keyword>
<evidence type="ECO:0000313" key="1">
    <source>
        <dbReference type="EMBL" id="MCW6507174.1"/>
    </source>
</evidence>
<dbReference type="Proteomes" id="UP001165667">
    <property type="component" value="Unassembled WGS sequence"/>
</dbReference>
<comment type="caution">
    <text evidence="1">The sequence shown here is derived from an EMBL/GenBank/DDBJ whole genome shotgun (WGS) entry which is preliminary data.</text>
</comment>
<accession>A0AA42CHE0</accession>
<evidence type="ECO:0000313" key="2">
    <source>
        <dbReference type="Proteomes" id="UP001165667"/>
    </source>
</evidence>
<organism evidence="1 2">
    <name type="scientific">Lichenifustis flavocetrariae</name>
    <dbReference type="NCBI Taxonomy" id="2949735"/>
    <lineage>
        <taxon>Bacteria</taxon>
        <taxon>Pseudomonadati</taxon>
        <taxon>Pseudomonadota</taxon>
        <taxon>Alphaproteobacteria</taxon>
        <taxon>Hyphomicrobiales</taxon>
        <taxon>Lichenihabitantaceae</taxon>
        <taxon>Lichenifustis</taxon>
    </lineage>
</organism>
<name>A0AA42CHE0_9HYPH</name>
<reference evidence="1" key="1">
    <citation type="submission" date="2022-05" db="EMBL/GenBank/DDBJ databases">
        <authorList>
            <person name="Pankratov T."/>
        </authorList>
    </citation>
    <scope>NUCLEOTIDE SEQUENCE</scope>
    <source>
        <strain evidence="1">BP6-180914</strain>
    </source>
</reference>
<gene>
    <name evidence="1" type="ORF">M8523_03970</name>
</gene>
<sequence length="91" mass="10177">MAGELESADTHSIKHGKSKLRWVVAFPFPCPSCRKEHHKIYPHIEHNPKFTCQVEDGGCGGVVDTRLGEFPVYKAEIALALDAMGPRYQKL</sequence>
<dbReference type="EMBL" id="JAMOIM010000002">
    <property type="protein sequence ID" value="MCW6507174.1"/>
    <property type="molecule type" value="Genomic_DNA"/>
</dbReference>
<protein>
    <submittedName>
        <fullName evidence="1">Uncharacterized protein</fullName>
    </submittedName>
</protein>
<dbReference type="RefSeq" id="WP_282583544.1">
    <property type="nucleotide sequence ID" value="NZ_JAMOIM010000002.1"/>
</dbReference>
<dbReference type="AlphaFoldDB" id="A0AA42CHE0"/>